<dbReference type="CDD" id="cd00009">
    <property type="entry name" value="AAA"/>
    <property type="match status" value="1"/>
</dbReference>
<dbReference type="Proteomes" id="UP000000719">
    <property type="component" value="Chromosome"/>
</dbReference>
<dbReference type="GO" id="GO:0005524">
    <property type="term" value="F:ATP binding"/>
    <property type="evidence" value="ECO:0007669"/>
    <property type="project" value="InterPro"/>
</dbReference>
<evidence type="ECO:0000259" key="2">
    <source>
        <dbReference type="SMART" id="SM00382"/>
    </source>
</evidence>
<dbReference type="STRING" id="373903.Hore_23130"/>
<dbReference type="InterPro" id="IPR003593">
    <property type="entry name" value="AAA+_ATPase"/>
</dbReference>
<reference evidence="3 4" key="1">
    <citation type="journal article" date="2009" name="PLoS ONE">
        <title>Genome analysis of the anaerobic thermohalophilic bacterium Halothermothrix orenii.</title>
        <authorList>
            <person name="Mavromatis K."/>
            <person name="Ivanova N."/>
            <person name="Anderson I."/>
            <person name="Lykidis A."/>
            <person name="Hooper S.D."/>
            <person name="Sun H."/>
            <person name="Kunin V."/>
            <person name="Lapidus A."/>
            <person name="Hugenholtz P."/>
            <person name="Patel B."/>
            <person name="Kyrpides N.C."/>
        </authorList>
    </citation>
    <scope>NUCLEOTIDE SEQUENCE [LARGE SCALE GENOMIC DNA]</scope>
    <source>
        <strain evidence="4">H 168 / OCM 544 / DSM 9562</strain>
    </source>
</reference>
<evidence type="ECO:0000256" key="1">
    <source>
        <dbReference type="SAM" id="Coils"/>
    </source>
</evidence>
<dbReference type="GO" id="GO:0006260">
    <property type="term" value="P:DNA replication"/>
    <property type="evidence" value="ECO:0007669"/>
    <property type="project" value="TreeGrafter"/>
</dbReference>
<organism evidence="3 4">
    <name type="scientific">Halothermothrix orenii (strain H 168 / OCM 544 / DSM 9562)</name>
    <dbReference type="NCBI Taxonomy" id="373903"/>
    <lineage>
        <taxon>Bacteria</taxon>
        <taxon>Bacillati</taxon>
        <taxon>Bacillota</taxon>
        <taxon>Clostridia</taxon>
        <taxon>Halanaerobiales</taxon>
        <taxon>Halothermotrichaceae</taxon>
        <taxon>Halothermothrix</taxon>
    </lineage>
</organism>
<evidence type="ECO:0000313" key="4">
    <source>
        <dbReference type="Proteomes" id="UP000000719"/>
    </source>
</evidence>
<name>B8D1A6_HALOH</name>
<dbReference type="KEGG" id="hor:Hore_23130"/>
<keyword evidence="4" id="KW-1185">Reference proteome</keyword>
<accession>B8D1A6</accession>
<dbReference type="Pfam" id="PF01695">
    <property type="entry name" value="IstB_IS21"/>
    <property type="match status" value="1"/>
</dbReference>
<dbReference type="PANTHER" id="PTHR30050:SF4">
    <property type="entry name" value="ATP-BINDING PROTEIN RV3427C IN INSERTION SEQUENCE-RELATED"/>
    <property type="match status" value="1"/>
</dbReference>
<dbReference type="AlphaFoldDB" id="B8D1A6"/>
<sequence>MPFNFDPRRYQGKARSKYLEAQKRVARIHKKYPDVKKVDEYLNYLKREYNYLKVGLFNNKDNDSQKKLEDLKQEIEELEEHFNRLLDKHNIPRDYKEPDWDCPVCHDQGRIYENGRYRICSCVRKEELNHRREEGDLPRHLYKATFDSARLEYYDDNRKTDKDITYRENARLIYSYAHKFATRFSPGKLQRGLLIQGPIGSGKSFLLGCIANKLAERGIDFKYIVYTDLLQKIRNTYHDDSGGPVNEQVLIEEVQNASVLLIDDLGTEKASEFTAAVLYQIIDKRYREERPIIITTNYFVDELKERFEDMFEEMGERIFQRLIEMNRYVCLYGDVRAKIVAGQQEVNL</sequence>
<dbReference type="Gene3D" id="3.40.50.300">
    <property type="entry name" value="P-loop containing nucleotide triphosphate hydrolases"/>
    <property type="match status" value="1"/>
</dbReference>
<feature type="domain" description="AAA+ ATPase" evidence="2">
    <location>
        <begin position="189"/>
        <end position="329"/>
    </location>
</feature>
<proteinExistence type="predicted"/>
<dbReference type="eggNOG" id="COG1484">
    <property type="taxonomic scope" value="Bacteria"/>
</dbReference>
<dbReference type="SUPFAM" id="SSF52540">
    <property type="entry name" value="P-loop containing nucleoside triphosphate hydrolases"/>
    <property type="match status" value="1"/>
</dbReference>
<feature type="coiled-coil region" evidence="1">
    <location>
        <begin position="61"/>
        <end position="88"/>
    </location>
</feature>
<dbReference type="InterPro" id="IPR027417">
    <property type="entry name" value="P-loop_NTPase"/>
</dbReference>
<dbReference type="OrthoDB" id="9776217at2"/>
<dbReference type="SMART" id="SM00382">
    <property type="entry name" value="AAA"/>
    <property type="match status" value="1"/>
</dbReference>
<dbReference type="RefSeq" id="WP_015924026.1">
    <property type="nucleotide sequence ID" value="NC_011899.1"/>
</dbReference>
<gene>
    <name evidence="3" type="ordered locus">Hore_23130</name>
</gene>
<dbReference type="HOGENOM" id="CLU_062999_0_0_9"/>
<dbReference type="PANTHER" id="PTHR30050">
    <property type="entry name" value="CHROMOSOMAL REPLICATION INITIATOR PROTEIN DNAA"/>
    <property type="match status" value="1"/>
</dbReference>
<protein>
    <submittedName>
        <fullName evidence="3">AAA ATPase</fullName>
    </submittedName>
</protein>
<keyword evidence="1" id="KW-0175">Coiled coil</keyword>
<evidence type="ECO:0000313" key="3">
    <source>
        <dbReference type="EMBL" id="ACL71058.1"/>
    </source>
</evidence>
<dbReference type="InterPro" id="IPR002611">
    <property type="entry name" value="IstB_ATP-bd"/>
</dbReference>
<dbReference type="EMBL" id="CP001098">
    <property type="protein sequence ID" value="ACL71058.1"/>
    <property type="molecule type" value="Genomic_DNA"/>
</dbReference>